<keyword evidence="2" id="KW-1185">Reference proteome</keyword>
<gene>
    <name evidence="1" type="ORF">BDN71DRAFT_1510736</name>
</gene>
<comment type="caution">
    <text evidence="1">The sequence shown here is derived from an EMBL/GenBank/DDBJ whole genome shotgun (WGS) entry which is preliminary data.</text>
</comment>
<dbReference type="AlphaFoldDB" id="A0A9P5ZNE5"/>
<proteinExistence type="predicted"/>
<reference evidence="1" key="1">
    <citation type="submission" date="2020-11" db="EMBL/GenBank/DDBJ databases">
        <authorList>
            <consortium name="DOE Joint Genome Institute"/>
            <person name="Ahrendt S."/>
            <person name="Riley R."/>
            <person name="Andreopoulos W."/>
            <person name="Labutti K."/>
            <person name="Pangilinan J."/>
            <person name="Ruiz-Duenas F.J."/>
            <person name="Barrasa J.M."/>
            <person name="Sanchez-Garcia M."/>
            <person name="Camarero S."/>
            <person name="Miyauchi S."/>
            <person name="Serrano A."/>
            <person name="Linde D."/>
            <person name="Babiker R."/>
            <person name="Drula E."/>
            <person name="Ayuso-Fernandez I."/>
            <person name="Pacheco R."/>
            <person name="Padilla G."/>
            <person name="Ferreira P."/>
            <person name="Barriuso J."/>
            <person name="Kellner H."/>
            <person name="Castanera R."/>
            <person name="Alfaro M."/>
            <person name="Ramirez L."/>
            <person name="Pisabarro A.G."/>
            <person name="Kuo A."/>
            <person name="Tritt A."/>
            <person name="Lipzen A."/>
            <person name="He G."/>
            <person name="Yan M."/>
            <person name="Ng V."/>
            <person name="Cullen D."/>
            <person name="Martin F."/>
            <person name="Rosso M.-N."/>
            <person name="Henrissat B."/>
            <person name="Hibbett D."/>
            <person name="Martinez A.T."/>
            <person name="Grigoriev I.V."/>
        </authorList>
    </citation>
    <scope>NUCLEOTIDE SEQUENCE</scope>
    <source>
        <strain evidence="1">ATCC 90797</strain>
    </source>
</reference>
<evidence type="ECO:0000313" key="2">
    <source>
        <dbReference type="Proteomes" id="UP000807025"/>
    </source>
</evidence>
<name>A0A9P5ZNE5_PLEER</name>
<protein>
    <submittedName>
        <fullName evidence="1">Uncharacterized protein</fullName>
    </submittedName>
</protein>
<dbReference type="Proteomes" id="UP000807025">
    <property type="component" value="Unassembled WGS sequence"/>
</dbReference>
<organism evidence="1 2">
    <name type="scientific">Pleurotus eryngii</name>
    <name type="common">Boletus of the steppes</name>
    <dbReference type="NCBI Taxonomy" id="5323"/>
    <lineage>
        <taxon>Eukaryota</taxon>
        <taxon>Fungi</taxon>
        <taxon>Dikarya</taxon>
        <taxon>Basidiomycota</taxon>
        <taxon>Agaricomycotina</taxon>
        <taxon>Agaricomycetes</taxon>
        <taxon>Agaricomycetidae</taxon>
        <taxon>Agaricales</taxon>
        <taxon>Pleurotineae</taxon>
        <taxon>Pleurotaceae</taxon>
        <taxon>Pleurotus</taxon>
    </lineage>
</organism>
<sequence length="247" mass="27071">MPNSPFPSYHNLAHLAANVPNYDQRAIEILTLPEVQELVNRVINLSESNFNGQRHLNVTTFTLFCRAANDTSLPHALSPRRDSYSPVLLSPPLRELLNSDATSVHPSGSPPYFDCSGSSMPLSGATWPASLDTWPGPLTPLCSLDLPDFSSLNSQLDPAQSEYRDILGISTSDTGTMVNAQSSIGALRVDLAFVDDYIQLLFAQTPPPDSYSVTIVRALNPLDLLPSQDTPFDQFIDYDAMEMDLET</sequence>
<dbReference type="OrthoDB" id="10414184at2759"/>
<evidence type="ECO:0000313" key="1">
    <source>
        <dbReference type="EMBL" id="KAF9490999.1"/>
    </source>
</evidence>
<accession>A0A9P5ZNE5</accession>
<dbReference type="EMBL" id="MU154628">
    <property type="protein sequence ID" value="KAF9490999.1"/>
    <property type="molecule type" value="Genomic_DNA"/>
</dbReference>